<evidence type="ECO:0000313" key="2">
    <source>
        <dbReference type="Proteomes" id="UP001194746"/>
    </source>
</evidence>
<gene>
    <name evidence="1" type="ORF">FE257_010610</name>
</gene>
<sequence length="203" mass="23938">MSSHEPIEEPIHEAFKVLMDQEKVTQSLEARFSKIYPPFDPKIHFPSDGKWPDDNDDDHLFWDVEEYPVNDNNSEDHATTHHVEHIENAEPMSPNTMMEHGIYETLPEPKSPKTTMENHIFELEDLDDMSPKAMMEHTIVDCLVDCFDEKENENDDDEEWPEEDPKDAWFHYPAAVKKNRPMRFKRRRSARIAARVSLLNYKS</sequence>
<reference evidence="1" key="1">
    <citation type="journal article" date="2019" name="Beilstein J. Org. Chem.">
        <title>Nanangenines: drimane sesquiterpenoids as the dominant metabolite cohort of a novel Australian fungus, Aspergillus nanangensis.</title>
        <authorList>
            <person name="Lacey H.J."/>
            <person name="Gilchrist C.L.M."/>
            <person name="Crombie A."/>
            <person name="Kalaitzis J.A."/>
            <person name="Vuong D."/>
            <person name="Rutledge P.J."/>
            <person name="Turner P."/>
            <person name="Pitt J.I."/>
            <person name="Lacey E."/>
            <person name="Chooi Y.H."/>
            <person name="Piggott A.M."/>
        </authorList>
    </citation>
    <scope>NUCLEOTIDE SEQUENCE</scope>
    <source>
        <strain evidence="1">MST-FP2251</strain>
    </source>
</reference>
<dbReference type="Proteomes" id="UP001194746">
    <property type="component" value="Unassembled WGS sequence"/>
</dbReference>
<dbReference type="AlphaFoldDB" id="A0AAD4GR30"/>
<keyword evidence="2" id="KW-1185">Reference proteome</keyword>
<organism evidence="1 2">
    <name type="scientific">Aspergillus nanangensis</name>
    <dbReference type="NCBI Taxonomy" id="2582783"/>
    <lineage>
        <taxon>Eukaryota</taxon>
        <taxon>Fungi</taxon>
        <taxon>Dikarya</taxon>
        <taxon>Ascomycota</taxon>
        <taxon>Pezizomycotina</taxon>
        <taxon>Eurotiomycetes</taxon>
        <taxon>Eurotiomycetidae</taxon>
        <taxon>Eurotiales</taxon>
        <taxon>Aspergillaceae</taxon>
        <taxon>Aspergillus</taxon>
        <taxon>Aspergillus subgen. Circumdati</taxon>
    </lineage>
</organism>
<proteinExistence type="predicted"/>
<accession>A0AAD4GR30</accession>
<reference evidence="1" key="2">
    <citation type="submission" date="2020-02" db="EMBL/GenBank/DDBJ databases">
        <authorList>
            <person name="Gilchrist C.L.M."/>
            <person name="Chooi Y.-H."/>
        </authorList>
    </citation>
    <scope>NUCLEOTIDE SEQUENCE</scope>
    <source>
        <strain evidence="1">MST-FP2251</strain>
    </source>
</reference>
<evidence type="ECO:0000313" key="1">
    <source>
        <dbReference type="EMBL" id="KAF9886994.1"/>
    </source>
</evidence>
<comment type="caution">
    <text evidence="1">The sequence shown here is derived from an EMBL/GenBank/DDBJ whole genome shotgun (WGS) entry which is preliminary data.</text>
</comment>
<dbReference type="EMBL" id="VCAU01000068">
    <property type="protein sequence ID" value="KAF9886994.1"/>
    <property type="molecule type" value="Genomic_DNA"/>
</dbReference>
<protein>
    <submittedName>
        <fullName evidence="1">Uncharacterized protein</fullName>
    </submittedName>
</protein>
<name>A0AAD4GR30_ASPNN</name>